<dbReference type="FunFam" id="3.40.640.10:FF:000089">
    <property type="entry name" value="Aminotransferase, DegT/DnrJ/EryC1/StrS family"/>
    <property type="match status" value="1"/>
</dbReference>
<name>A0A2H3KFH8_9CHLR</name>
<dbReference type="Gene3D" id="3.40.640.10">
    <property type="entry name" value="Type I PLP-dependent aspartate aminotransferase-like (Major domain)"/>
    <property type="match status" value="1"/>
</dbReference>
<dbReference type="Pfam" id="PF01041">
    <property type="entry name" value="DegT_DnrJ_EryC1"/>
    <property type="match status" value="1"/>
</dbReference>
<dbReference type="CDD" id="cd00616">
    <property type="entry name" value="AHBA_syn"/>
    <property type="match status" value="1"/>
</dbReference>
<dbReference type="Proteomes" id="UP000220922">
    <property type="component" value="Unassembled WGS sequence"/>
</dbReference>
<dbReference type="EMBL" id="LYXE01000200">
    <property type="protein sequence ID" value="PDV96429.1"/>
    <property type="molecule type" value="Genomic_DNA"/>
</dbReference>
<dbReference type="AlphaFoldDB" id="A0A2H3KFH8"/>
<reference evidence="6 7" key="1">
    <citation type="submission" date="2016-05" db="EMBL/GenBank/DDBJ databases">
        <authorList>
            <person name="Lavstsen T."/>
            <person name="Jespersen J.S."/>
        </authorList>
    </citation>
    <scope>NUCLEOTIDE SEQUENCE [LARGE SCALE GENOMIC DNA]</scope>
    <source>
        <strain evidence="6 7">B7-9</strain>
    </source>
</reference>
<dbReference type="RefSeq" id="WP_097655466.1">
    <property type="nucleotide sequence ID" value="NZ_LYXE01000200.1"/>
</dbReference>
<sequence>MIPISRPLLGPEEEAAVLAVLRSGKLAQGEEVERLEQGFAELCGVRHAVAVTSGTTALFLALLAHEIGPDDEVITTPFSFVATANSILMTGARPVFVDIDEDCFNLNVRQIEAAITPRTRAIMPVHLYGHPAEMDAIMVIARRNGLAVIEDAAQAVGARYRGRPTGNFSTACFSLYATKNITSGEGGMITTDDDAIAEKLRLLRNHGSRVRYYHECLGYNCRMTDLHAAIGRVQLGKCEAFNARRIANAQLLNQLITHPQVIKPQVRPGIHHVFHQYTVRILGDRDAAAQQLAAAGVGTAIFYPLTIPNQPIYRELGYQATTPVADRVSTEILALPVHPGLTPDEVHQIARAVNALQIEAPLAQAV</sequence>
<protein>
    <submittedName>
        <fullName evidence="6">Aminotransferase DegT</fullName>
    </submittedName>
</protein>
<comment type="similarity">
    <text evidence="2 5">Belongs to the DegT/DnrJ/EryC1 family.</text>
</comment>
<dbReference type="PANTHER" id="PTHR30244">
    <property type="entry name" value="TRANSAMINASE"/>
    <property type="match status" value="1"/>
</dbReference>
<accession>A0A2H3KFH8</accession>
<dbReference type="Gene3D" id="3.90.1150.10">
    <property type="entry name" value="Aspartate Aminotransferase, domain 1"/>
    <property type="match status" value="1"/>
</dbReference>
<dbReference type="PIRSF" id="PIRSF000390">
    <property type="entry name" value="PLP_StrS"/>
    <property type="match status" value="1"/>
</dbReference>
<dbReference type="InterPro" id="IPR015421">
    <property type="entry name" value="PyrdxlP-dep_Trfase_major"/>
</dbReference>
<evidence type="ECO:0000256" key="3">
    <source>
        <dbReference type="PIRSR" id="PIRSR000390-1"/>
    </source>
</evidence>
<evidence type="ECO:0000256" key="4">
    <source>
        <dbReference type="PIRSR" id="PIRSR000390-2"/>
    </source>
</evidence>
<proteinExistence type="inferred from homology"/>
<evidence type="ECO:0000256" key="2">
    <source>
        <dbReference type="ARBA" id="ARBA00037999"/>
    </source>
</evidence>
<evidence type="ECO:0000313" key="6">
    <source>
        <dbReference type="EMBL" id="PDV96429.1"/>
    </source>
</evidence>
<evidence type="ECO:0000256" key="5">
    <source>
        <dbReference type="RuleBase" id="RU004508"/>
    </source>
</evidence>
<feature type="active site" description="Proton acceptor" evidence="3">
    <location>
        <position position="179"/>
    </location>
</feature>
<dbReference type="GO" id="GO:0030170">
    <property type="term" value="F:pyridoxal phosphate binding"/>
    <property type="evidence" value="ECO:0007669"/>
    <property type="project" value="TreeGrafter"/>
</dbReference>
<evidence type="ECO:0000256" key="1">
    <source>
        <dbReference type="ARBA" id="ARBA00022898"/>
    </source>
</evidence>
<feature type="modified residue" description="N6-(pyridoxal phosphate)lysine" evidence="4">
    <location>
        <position position="179"/>
    </location>
</feature>
<keyword evidence="7" id="KW-1185">Reference proteome</keyword>
<evidence type="ECO:0000313" key="7">
    <source>
        <dbReference type="Proteomes" id="UP000220922"/>
    </source>
</evidence>
<dbReference type="InterPro" id="IPR000653">
    <property type="entry name" value="DegT/StrS_aminotransferase"/>
</dbReference>
<keyword evidence="1 4" id="KW-0663">Pyridoxal phosphate</keyword>
<keyword evidence="6" id="KW-0808">Transferase</keyword>
<dbReference type="OrthoDB" id="9810913at2"/>
<dbReference type="PANTHER" id="PTHR30244:SF34">
    <property type="entry name" value="DTDP-4-AMINO-4,6-DIDEOXYGALACTOSE TRANSAMINASE"/>
    <property type="match status" value="1"/>
</dbReference>
<dbReference type="InterPro" id="IPR015422">
    <property type="entry name" value="PyrdxlP-dep_Trfase_small"/>
</dbReference>
<keyword evidence="6" id="KW-0032">Aminotransferase</keyword>
<dbReference type="InterPro" id="IPR015424">
    <property type="entry name" value="PyrdxlP-dep_Trfase"/>
</dbReference>
<gene>
    <name evidence="6" type="ORF">A9Q02_06960</name>
</gene>
<comment type="caution">
    <text evidence="6">The sequence shown here is derived from an EMBL/GenBank/DDBJ whole genome shotgun (WGS) entry which is preliminary data.</text>
</comment>
<dbReference type="SUPFAM" id="SSF53383">
    <property type="entry name" value="PLP-dependent transferases"/>
    <property type="match status" value="1"/>
</dbReference>
<organism evidence="6 7">
    <name type="scientific">Candidatus Chloroploca asiatica</name>
    <dbReference type="NCBI Taxonomy" id="1506545"/>
    <lineage>
        <taxon>Bacteria</taxon>
        <taxon>Bacillati</taxon>
        <taxon>Chloroflexota</taxon>
        <taxon>Chloroflexia</taxon>
        <taxon>Chloroflexales</taxon>
        <taxon>Chloroflexineae</taxon>
        <taxon>Oscillochloridaceae</taxon>
        <taxon>Candidatus Chloroploca</taxon>
    </lineage>
</organism>
<dbReference type="GO" id="GO:0000271">
    <property type="term" value="P:polysaccharide biosynthetic process"/>
    <property type="evidence" value="ECO:0007669"/>
    <property type="project" value="TreeGrafter"/>
</dbReference>
<dbReference type="GO" id="GO:0008483">
    <property type="term" value="F:transaminase activity"/>
    <property type="evidence" value="ECO:0007669"/>
    <property type="project" value="UniProtKB-KW"/>
</dbReference>